<evidence type="ECO:0000256" key="4">
    <source>
        <dbReference type="ARBA" id="ARBA00022989"/>
    </source>
</evidence>
<dbReference type="SUPFAM" id="SSF82866">
    <property type="entry name" value="Multidrug efflux transporter AcrB transmembrane domain"/>
    <property type="match status" value="2"/>
</dbReference>
<proteinExistence type="predicted"/>
<evidence type="ECO:0000256" key="6">
    <source>
        <dbReference type="SAM" id="Phobius"/>
    </source>
</evidence>
<feature type="transmembrane region" description="Helical" evidence="6">
    <location>
        <begin position="204"/>
        <end position="224"/>
    </location>
</feature>
<dbReference type="Proteomes" id="UP000266089">
    <property type="component" value="Unassembled WGS sequence"/>
</dbReference>
<accession>A0A399ECM5</accession>
<feature type="transmembrane region" description="Helical" evidence="6">
    <location>
        <begin position="687"/>
        <end position="712"/>
    </location>
</feature>
<dbReference type="PROSITE" id="PS50156">
    <property type="entry name" value="SSD"/>
    <property type="match status" value="1"/>
</dbReference>
<feature type="transmembrane region" description="Helical" evidence="6">
    <location>
        <begin position="659"/>
        <end position="681"/>
    </location>
</feature>
<evidence type="ECO:0000256" key="2">
    <source>
        <dbReference type="ARBA" id="ARBA00022475"/>
    </source>
</evidence>
<feature type="transmembrane region" description="Helical" evidence="6">
    <location>
        <begin position="610"/>
        <end position="630"/>
    </location>
</feature>
<organism evidence="8 9">
    <name type="scientific">Meiothermus taiwanensis</name>
    <dbReference type="NCBI Taxonomy" id="172827"/>
    <lineage>
        <taxon>Bacteria</taxon>
        <taxon>Thermotogati</taxon>
        <taxon>Deinococcota</taxon>
        <taxon>Deinococci</taxon>
        <taxon>Thermales</taxon>
        <taxon>Thermaceae</taxon>
        <taxon>Meiothermus</taxon>
    </lineage>
</organism>
<dbReference type="EMBL" id="QWKX01000002">
    <property type="protein sequence ID" value="RIH79902.1"/>
    <property type="molecule type" value="Genomic_DNA"/>
</dbReference>
<sequence>MFAALARLVVRYPVQVVLVWLLLVLLAIPAARLAPQNLAANASDVKNSEAQRVLQILNEAFALPSVDRTVLVSESNLPEHDPRFRQAYNQLMARIQTLEGVLRLHRYDAPSPLQQKSADGRITATLLDTRLENGEAVIEALRREARAAQTPETRFYVTGATAVTKDFLHLLEADVKRSELMALPLTGGVLLLAFGALVAAGLPLLVGVVAITTGLAGLFFLTLLGEVSSFALSVITMLSLGAGIDYALLMVNRFREELAAGRTAQAAAAITTQTAGRTVASSGLVVAIAMGAMLVPDLTFIRSMGVGGVMAIILTVLASITLLPAILALLGERVNAPRRWAFKPTSSGKASPFWGRWAGTVMQRPWMWSFGVTGLLLALAWPATQMKLGYTGAFGLGPHVESRKGLELIRQLELGGALDAFEVLLDLGEEGFTPQNRARWRALEQRISAWPEVRLVVSPFLAGRLEGQGGFAELVGLTNQYISQDRRYLRLTVIPRDALQAPSIPDWYTRLKQEAQGVGFQRVLLGGAPVGSMEFTQALVGAMPAAIGTVFVATFLLLAVAFRSLVIPLKSILMNTLTVGAAYGLITLVFQEGFAAGLVGAPTDVGGIDSSLPILMFAVIFGLSMDYEIFLLSRVQEAHLAGLDTPQAVRFALERTAGVISSAALIMIIVFSAFVVGQVVANKTIGLGLALAVFLDATLVRLVLVPAVLVLAGRWNWWLPEPLRRVMPKVRLEP</sequence>
<feature type="transmembrane region" description="Helical" evidence="6">
    <location>
        <begin position="275"/>
        <end position="295"/>
    </location>
</feature>
<dbReference type="AlphaFoldDB" id="A0A399ECM5"/>
<feature type="transmembrane region" description="Helical" evidence="6">
    <location>
        <begin position="538"/>
        <end position="560"/>
    </location>
</feature>
<evidence type="ECO:0000313" key="8">
    <source>
        <dbReference type="EMBL" id="RIH79902.1"/>
    </source>
</evidence>
<evidence type="ECO:0000259" key="7">
    <source>
        <dbReference type="PROSITE" id="PS50156"/>
    </source>
</evidence>
<comment type="caution">
    <text evidence="8">The sequence shown here is derived from an EMBL/GenBank/DDBJ whole genome shotgun (WGS) entry which is preliminary data.</text>
</comment>
<protein>
    <submittedName>
        <fullName evidence="8">Heme uptake protein MmpL11</fullName>
    </submittedName>
</protein>
<dbReference type="PANTHER" id="PTHR33406:SF13">
    <property type="entry name" value="MEMBRANE PROTEIN YDFJ"/>
    <property type="match status" value="1"/>
</dbReference>
<dbReference type="InterPro" id="IPR000731">
    <property type="entry name" value="SSD"/>
</dbReference>
<dbReference type="InterPro" id="IPR050545">
    <property type="entry name" value="Mycobact_MmpL"/>
</dbReference>
<evidence type="ECO:0000256" key="5">
    <source>
        <dbReference type="ARBA" id="ARBA00023136"/>
    </source>
</evidence>
<keyword evidence="5 6" id="KW-0472">Membrane</keyword>
<feature type="transmembrane region" description="Helical" evidence="6">
    <location>
        <begin position="366"/>
        <end position="384"/>
    </location>
</feature>
<reference evidence="8 9" key="1">
    <citation type="submission" date="2018-08" db="EMBL/GenBank/DDBJ databases">
        <title>Meiothermus cateniformans JCM 15151 genome sequencing project.</title>
        <authorList>
            <person name="Da Costa M.S."/>
            <person name="Albuquerque L."/>
            <person name="Raposo P."/>
            <person name="Froufe H.J.C."/>
            <person name="Barroso C.S."/>
            <person name="Egas C."/>
        </authorList>
    </citation>
    <scope>NUCLEOTIDE SEQUENCE [LARGE SCALE GENOMIC DNA]</scope>
    <source>
        <strain evidence="8 9">JCM 15151</strain>
    </source>
</reference>
<gene>
    <name evidence="8" type="ORF">Mcate_00129</name>
</gene>
<comment type="subcellular location">
    <subcellularLocation>
        <location evidence="1">Cell membrane</location>
        <topology evidence="1">Multi-pass membrane protein</topology>
    </subcellularLocation>
</comment>
<dbReference type="OrthoDB" id="7051771at2"/>
<dbReference type="Gene3D" id="1.20.1640.10">
    <property type="entry name" value="Multidrug efflux transporter AcrB transmembrane domain"/>
    <property type="match status" value="2"/>
</dbReference>
<keyword evidence="4 6" id="KW-1133">Transmembrane helix</keyword>
<feature type="transmembrane region" description="Helical" evidence="6">
    <location>
        <begin position="180"/>
        <end position="199"/>
    </location>
</feature>
<keyword evidence="3 6" id="KW-0812">Transmembrane</keyword>
<dbReference type="Pfam" id="PF03176">
    <property type="entry name" value="MMPL"/>
    <property type="match status" value="2"/>
</dbReference>
<feature type="transmembrane region" description="Helical" evidence="6">
    <location>
        <begin position="572"/>
        <end position="590"/>
    </location>
</feature>
<keyword evidence="2" id="KW-1003">Cell membrane</keyword>
<evidence type="ECO:0000256" key="1">
    <source>
        <dbReference type="ARBA" id="ARBA00004651"/>
    </source>
</evidence>
<dbReference type="RefSeq" id="WP_027888332.1">
    <property type="nucleotide sequence ID" value="NZ_JBHSXZ010000022.1"/>
</dbReference>
<dbReference type="GO" id="GO:0005886">
    <property type="term" value="C:plasma membrane"/>
    <property type="evidence" value="ECO:0007669"/>
    <property type="project" value="UniProtKB-SubCell"/>
</dbReference>
<feature type="domain" description="SSD" evidence="7">
    <location>
        <begin position="197"/>
        <end position="329"/>
    </location>
</feature>
<feature type="transmembrane region" description="Helical" evidence="6">
    <location>
        <begin position="307"/>
        <end position="330"/>
    </location>
</feature>
<dbReference type="PANTHER" id="PTHR33406">
    <property type="entry name" value="MEMBRANE PROTEIN MJ1562-RELATED"/>
    <property type="match status" value="1"/>
</dbReference>
<feature type="transmembrane region" description="Helical" evidence="6">
    <location>
        <begin position="230"/>
        <end position="254"/>
    </location>
</feature>
<evidence type="ECO:0000256" key="3">
    <source>
        <dbReference type="ARBA" id="ARBA00022692"/>
    </source>
</evidence>
<name>A0A399ECM5_9DEIN</name>
<dbReference type="InterPro" id="IPR004869">
    <property type="entry name" value="MMPL_dom"/>
</dbReference>
<evidence type="ECO:0000313" key="9">
    <source>
        <dbReference type="Proteomes" id="UP000266089"/>
    </source>
</evidence>